<keyword evidence="1" id="KW-0808">Transferase</keyword>
<dbReference type="GO" id="GO:0000030">
    <property type="term" value="F:mannosyltransferase activity"/>
    <property type="evidence" value="ECO:0007669"/>
    <property type="project" value="TreeGrafter"/>
</dbReference>
<dbReference type="PANTHER" id="PTHR32385:SF15">
    <property type="entry name" value="INOSITOL PHOSPHOCERAMIDE MANNOSYLTRANSFERASE 1"/>
    <property type="match status" value="1"/>
</dbReference>
<proteinExistence type="predicted"/>
<dbReference type="Pfam" id="PF04488">
    <property type="entry name" value="Gly_transf_sug"/>
    <property type="match status" value="1"/>
</dbReference>
<reference evidence="3" key="1">
    <citation type="journal article" date="2020" name="Nature">
        <title>Giant virus diversity and host interactions through global metagenomics.</title>
        <authorList>
            <person name="Schulz F."/>
            <person name="Roux S."/>
            <person name="Paez-Espino D."/>
            <person name="Jungbluth S."/>
            <person name="Walsh D.A."/>
            <person name="Denef V.J."/>
            <person name="McMahon K.D."/>
            <person name="Konstantinidis K.T."/>
            <person name="Eloe-Fadrosh E.A."/>
            <person name="Kyrpides N.C."/>
            <person name="Woyke T."/>
        </authorList>
    </citation>
    <scope>NUCLEOTIDE SEQUENCE</scope>
    <source>
        <strain evidence="3">GVMAG-S-1103017-68</strain>
    </source>
</reference>
<evidence type="ECO:0000313" key="3">
    <source>
        <dbReference type="EMBL" id="QHU15319.1"/>
    </source>
</evidence>
<dbReference type="InterPro" id="IPR029044">
    <property type="entry name" value="Nucleotide-diphossugar_trans"/>
</dbReference>
<evidence type="ECO:0008006" key="4">
    <source>
        <dbReference type="Google" id="ProtNLM"/>
    </source>
</evidence>
<dbReference type="SUPFAM" id="SSF53448">
    <property type="entry name" value="Nucleotide-diphospho-sugar transferases"/>
    <property type="match status" value="1"/>
</dbReference>
<dbReference type="GO" id="GO:0051999">
    <property type="term" value="P:mannosyl-inositol phosphorylceramide biosynthetic process"/>
    <property type="evidence" value="ECO:0007669"/>
    <property type="project" value="TreeGrafter"/>
</dbReference>
<dbReference type="AlphaFoldDB" id="A0A6C0KC94"/>
<feature type="transmembrane region" description="Helical" evidence="2">
    <location>
        <begin position="6"/>
        <end position="24"/>
    </location>
</feature>
<keyword evidence="2" id="KW-0812">Transmembrane</keyword>
<dbReference type="InterPro" id="IPR007577">
    <property type="entry name" value="GlycoTrfase_DXD_sugar-bd_CS"/>
</dbReference>
<sequence>MANVRVVLICTVAIVAVVAALVLVSHRGLLGSNFDTRKDLELHDGLNSVINTSYVKEYNAFFSPCQTQNALLDYDHLQYIPWVLYKTGPLPYEHELMASRRKEWEDLSIKIEYFTDDAMHAFIANNFEPAVLRALDTLKPMAYKADLLRYCLLYKHGGIYSDLSQKFLVPLESLVDPHDELVLTMDRTVRKSSIQPVQINFMAARPGSALMLAAIDKIVHNVETRSYNSSDLDVTGPVMFGKLFAKMKCSARIDLYQSDGSTIVDARTGAPAISMYRPDHRQVLKTKKKCAYKDLWDRRQIYRTDDPPRAPIAEAIRAVKKWEPVTERFQALRKRAELATHTLASAAALV</sequence>
<evidence type="ECO:0000256" key="2">
    <source>
        <dbReference type="SAM" id="Phobius"/>
    </source>
</evidence>
<organism evidence="3">
    <name type="scientific">viral metagenome</name>
    <dbReference type="NCBI Taxonomy" id="1070528"/>
    <lineage>
        <taxon>unclassified sequences</taxon>
        <taxon>metagenomes</taxon>
        <taxon>organismal metagenomes</taxon>
    </lineage>
</organism>
<keyword evidence="2" id="KW-1133">Transmembrane helix</keyword>
<dbReference type="GO" id="GO:0016020">
    <property type="term" value="C:membrane"/>
    <property type="evidence" value="ECO:0007669"/>
    <property type="project" value="GOC"/>
</dbReference>
<dbReference type="InterPro" id="IPR051706">
    <property type="entry name" value="Glycosyltransferase_domain"/>
</dbReference>
<name>A0A6C0KC94_9ZZZZ</name>
<protein>
    <recommendedName>
        <fullName evidence="4">Glycosyltransferase</fullName>
    </recommendedName>
</protein>
<evidence type="ECO:0000256" key="1">
    <source>
        <dbReference type="ARBA" id="ARBA00022679"/>
    </source>
</evidence>
<keyword evidence="2" id="KW-0472">Membrane</keyword>
<accession>A0A6C0KC94</accession>
<dbReference type="PANTHER" id="PTHR32385">
    <property type="entry name" value="MANNOSYL PHOSPHORYLINOSITOL CERAMIDE SYNTHASE"/>
    <property type="match status" value="1"/>
</dbReference>
<dbReference type="Gene3D" id="3.90.550.20">
    <property type="match status" value="1"/>
</dbReference>
<dbReference type="EMBL" id="MN740855">
    <property type="protein sequence ID" value="QHU15319.1"/>
    <property type="molecule type" value="Genomic_DNA"/>
</dbReference>